<keyword evidence="2" id="KW-0812">Transmembrane</keyword>
<evidence type="ECO:0000256" key="2">
    <source>
        <dbReference type="SAM" id="Phobius"/>
    </source>
</evidence>
<dbReference type="EMBL" id="JAULSU010000001">
    <property type="protein sequence ID" value="KAK0634180.1"/>
    <property type="molecule type" value="Genomic_DNA"/>
</dbReference>
<protein>
    <recommendedName>
        <fullName evidence="5">Fucose-specific lectin</fullName>
    </recommendedName>
</protein>
<feature type="region of interest" description="Disordered" evidence="1">
    <location>
        <begin position="46"/>
        <end position="66"/>
    </location>
</feature>
<dbReference type="Proteomes" id="UP001175000">
    <property type="component" value="Unassembled WGS sequence"/>
</dbReference>
<name>A0AA39XIA4_9PEZI</name>
<keyword evidence="2" id="KW-1133">Transmembrane helix</keyword>
<evidence type="ECO:0008006" key="5">
    <source>
        <dbReference type="Google" id="ProtNLM"/>
    </source>
</evidence>
<dbReference type="AlphaFoldDB" id="A0AA39XIA4"/>
<feature type="region of interest" description="Disordered" evidence="1">
    <location>
        <begin position="101"/>
        <end position="136"/>
    </location>
</feature>
<proteinExistence type="predicted"/>
<dbReference type="SUPFAM" id="SSF89372">
    <property type="entry name" value="Fucose-specific lectin"/>
    <property type="match status" value="1"/>
</dbReference>
<keyword evidence="4" id="KW-1185">Reference proteome</keyword>
<sequence>MSKPRELSDLPEAVIVNDDNLPEVVPTERSKYDHLQVVGYSDCEHYATSTPKTEPEPEPQPNPQPKILGLRRRTFIILAVICTLVLIAVAVAVGVTVSKSSSQQLPVTQNQPSPTPNPSGDSDNKNTTTNIFPSSSLASTNYTDPVGTLHQYVFFQSPSKELLTSHWSSATNTWETLSISSILASSSGVTFDILPATPIAAFTYTNPQFQTRVYFLTTGNLIREVMTSEDPTLKTNWRQGRLGGDRLVVTNPGSKLAALRPHCGTSRDCQQNFPWMAVAYQGEGGVVGLLRADLWDPMEVKIGPMRSGGAIGLASVMRNESITDVGWSLFWEEGGELREMNSQGLVERWERGNSLGPVSTSAVTNLASFSYDLVNMAVVTADEEGGIGMRTWDTRRWSSVSTPNLLTAEKAPPSPKFSAVAGNPQRRVYGIVDGNIHQWEFFSLSPLQWNYVGQVPADL</sequence>
<reference evidence="3" key="1">
    <citation type="submission" date="2023-06" db="EMBL/GenBank/DDBJ databases">
        <title>Genome-scale phylogeny and comparative genomics of the fungal order Sordariales.</title>
        <authorList>
            <consortium name="Lawrence Berkeley National Laboratory"/>
            <person name="Hensen N."/>
            <person name="Bonometti L."/>
            <person name="Westerberg I."/>
            <person name="Brannstrom I.O."/>
            <person name="Guillou S."/>
            <person name="Cros-Aarteil S."/>
            <person name="Calhoun S."/>
            <person name="Haridas S."/>
            <person name="Kuo A."/>
            <person name="Mondo S."/>
            <person name="Pangilinan J."/>
            <person name="Riley R."/>
            <person name="Labutti K."/>
            <person name="Andreopoulos B."/>
            <person name="Lipzen A."/>
            <person name="Chen C."/>
            <person name="Yanf M."/>
            <person name="Daum C."/>
            <person name="Ng V."/>
            <person name="Clum A."/>
            <person name="Steindorff A."/>
            <person name="Ohm R."/>
            <person name="Martin F."/>
            <person name="Silar P."/>
            <person name="Natvig D."/>
            <person name="Lalanne C."/>
            <person name="Gautier V."/>
            <person name="Ament-Velasquez S.L."/>
            <person name="Kruys A."/>
            <person name="Hutchinson M.I."/>
            <person name="Powell A.J."/>
            <person name="Barry K."/>
            <person name="Miller A.N."/>
            <person name="Grigoriev I.V."/>
            <person name="Debuchy R."/>
            <person name="Gladieux P."/>
            <person name="Thoren M.H."/>
            <person name="Johannesson H."/>
        </authorList>
    </citation>
    <scope>NUCLEOTIDE SEQUENCE</scope>
    <source>
        <strain evidence="3">CBS 606.72</strain>
    </source>
</reference>
<keyword evidence="2" id="KW-0472">Membrane</keyword>
<organism evidence="3 4">
    <name type="scientific">Immersiella caudata</name>
    <dbReference type="NCBI Taxonomy" id="314043"/>
    <lineage>
        <taxon>Eukaryota</taxon>
        <taxon>Fungi</taxon>
        <taxon>Dikarya</taxon>
        <taxon>Ascomycota</taxon>
        <taxon>Pezizomycotina</taxon>
        <taxon>Sordariomycetes</taxon>
        <taxon>Sordariomycetidae</taxon>
        <taxon>Sordariales</taxon>
        <taxon>Lasiosphaeriaceae</taxon>
        <taxon>Immersiella</taxon>
    </lineage>
</organism>
<evidence type="ECO:0000313" key="4">
    <source>
        <dbReference type="Proteomes" id="UP001175000"/>
    </source>
</evidence>
<evidence type="ECO:0000256" key="1">
    <source>
        <dbReference type="SAM" id="MobiDB-lite"/>
    </source>
</evidence>
<accession>A0AA39XIA4</accession>
<dbReference type="Gene3D" id="2.120.10.70">
    <property type="entry name" value="Fucose-specific lectin"/>
    <property type="match status" value="1"/>
</dbReference>
<evidence type="ECO:0000313" key="3">
    <source>
        <dbReference type="EMBL" id="KAK0634180.1"/>
    </source>
</evidence>
<feature type="transmembrane region" description="Helical" evidence="2">
    <location>
        <begin position="75"/>
        <end position="97"/>
    </location>
</feature>
<comment type="caution">
    <text evidence="3">The sequence shown here is derived from an EMBL/GenBank/DDBJ whole genome shotgun (WGS) entry which is preliminary data.</text>
</comment>
<gene>
    <name evidence="3" type="ORF">B0T14DRAFT_467491</name>
</gene>